<sequence length="218" mass="22483">MRALALGLTLLLPGSAARACEVALVLAIDVSGSIDAGEYRIQSGGTADALQDPAVAEALLEGQVALSLLHWSGTGQQAVVLPWTQMHSPADITRATAHIRSAPRAFAGSDTAVGQAIDAALALFATAPDCSRRIIDISGDGPENSGNTVRAARSRAAAAGVAINAIAIEDVGQSTAITRFYQNWVITKGGFVISSRGLAAYPQAIRAKLLRELEKPAS</sequence>
<organism evidence="3 4">
    <name type="scientific">Pseudotabrizicola alkalilacus</name>
    <dbReference type="NCBI Taxonomy" id="2305252"/>
    <lineage>
        <taxon>Bacteria</taxon>
        <taxon>Pseudomonadati</taxon>
        <taxon>Pseudomonadota</taxon>
        <taxon>Alphaproteobacteria</taxon>
        <taxon>Rhodobacterales</taxon>
        <taxon>Paracoccaceae</taxon>
        <taxon>Pseudotabrizicola</taxon>
    </lineage>
</organism>
<dbReference type="PROSITE" id="PS50234">
    <property type="entry name" value="VWFA"/>
    <property type="match status" value="1"/>
</dbReference>
<dbReference type="SUPFAM" id="SSF53300">
    <property type="entry name" value="vWA-like"/>
    <property type="match status" value="1"/>
</dbReference>
<dbReference type="InterPro" id="IPR002035">
    <property type="entry name" value="VWF_A"/>
</dbReference>
<dbReference type="Gene3D" id="3.40.50.410">
    <property type="entry name" value="von Willebrand factor, type A domain"/>
    <property type="match status" value="1"/>
</dbReference>
<dbReference type="OrthoDB" id="9792179at2"/>
<keyword evidence="4" id="KW-1185">Reference proteome</keyword>
<dbReference type="EMBL" id="QWEY01000001">
    <property type="protein sequence ID" value="RGP39207.1"/>
    <property type="molecule type" value="Genomic_DNA"/>
</dbReference>
<feature type="signal peptide" evidence="1">
    <location>
        <begin position="1"/>
        <end position="19"/>
    </location>
</feature>
<dbReference type="InterPro" id="IPR036465">
    <property type="entry name" value="vWFA_dom_sf"/>
</dbReference>
<evidence type="ECO:0000256" key="1">
    <source>
        <dbReference type="SAM" id="SignalP"/>
    </source>
</evidence>
<feature type="chain" id="PRO_5019153695" evidence="1">
    <location>
        <begin position="20"/>
        <end position="218"/>
    </location>
</feature>
<dbReference type="Proteomes" id="UP000284547">
    <property type="component" value="Unassembled WGS sequence"/>
</dbReference>
<feature type="domain" description="VWFA" evidence="2">
    <location>
        <begin position="23"/>
        <end position="168"/>
    </location>
</feature>
<accession>A0A411Z866</accession>
<evidence type="ECO:0000259" key="2">
    <source>
        <dbReference type="PROSITE" id="PS50234"/>
    </source>
</evidence>
<name>A0A411Z866_9RHOB</name>
<protein>
    <submittedName>
        <fullName evidence="3">DUF1194 domain-containing protein</fullName>
    </submittedName>
</protein>
<dbReference type="RefSeq" id="WP_118149926.1">
    <property type="nucleotide sequence ID" value="NZ_QWEY01000001.1"/>
</dbReference>
<gene>
    <name evidence="3" type="ORF">D1012_03630</name>
</gene>
<dbReference type="Pfam" id="PF06707">
    <property type="entry name" value="DUF1194"/>
    <property type="match status" value="1"/>
</dbReference>
<evidence type="ECO:0000313" key="4">
    <source>
        <dbReference type="Proteomes" id="UP000284547"/>
    </source>
</evidence>
<reference evidence="3 4" key="1">
    <citation type="submission" date="2018-08" db="EMBL/GenBank/DDBJ databases">
        <title>Flavobacterium tibetense sp. nov., isolated from a wetland YonghuCo on Tibetan Plateau.</title>
        <authorList>
            <person name="Phurbu D."/>
            <person name="Lu H."/>
            <person name="Xing P."/>
        </authorList>
    </citation>
    <scope>NUCLEOTIDE SEQUENCE [LARGE SCALE GENOMIC DNA]</scope>
    <source>
        <strain evidence="3 4">DJC</strain>
    </source>
</reference>
<keyword evidence="1" id="KW-0732">Signal</keyword>
<comment type="caution">
    <text evidence="3">The sequence shown here is derived from an EMBL/GenBank/DDBJ whole genome shotgun (WGS) entry which is preliminary data.</text>
</comment>
<evidence type="ECO:0000313" key="3">
    <source>
        <dbReference type="EMBL" id="RGP39207.1"/>
    </source>
</evidence>
<dbReference type="AlphaFoldDB" id="A0A411Z866"/>
<proteinExistence type="predicted"/>
<dbReference type="InterPro" id="IPR010607">
    <property type="entry name" value="DUF1194"/>
</dbReference>